<sequence>MVMKVSREHTCDGLVAITKSRMAYQTMPCPCCGYVAATPSTPSPPPSEPPSMKHRFSLRKTKKRVRFTDLIATFLGPVDAFRPPAIHHWHSGRQRTGFGAKNRGFLLGGSDGGGSQQEHSVVCYVSCFKNSNVSTTSSSLITSCLPEQTTALFQHKVVFALIKPNFNSYYFKCPRSADPYYNAVVYGSYPKMKFWKKETDCCSWDGVRCNTETGKVVGLGWANSWLQGLCIQTAASSSCMDYVGSTFPLTTPASAHPLRIRPPFQVNPSQPLFLHVFWSYPI</sequence>
<evidence type="ECO:0000259" key="3">
    <source>
        <dbReference type="Pfam" id="PF08263"/>
    </source>
</evidence>
<accession>A0A8K0HSK7</accession>
<evidence type="ECO:0000313" key="5">
    <source>
        <dbReference type="Proteomes" id="UP000796880"/>
    </source>
</evidence>
<evidence type="ECO:0000313" key="4">
    <source>
        <dbReference type="EMBL" id="KAF3457749.1"/>
    </source>
</evidence>
<keyword evidence="1" id="KW-0433">Leucine-rich repeat</keyword>
<gene>
    <name evidence="4" type="ORF">FNV43_RR02408</name>
</gene>
<dbReference type="OrthoDB" id="1738872at2759"/>
<keyword evidence="5" id="KW-1185">Reference proteome</keyword>
<dbReference type="InterPro" id="IPR032675">
    <property type="entry name" value="LRR_dom_sf"/>
</dbReference>
<evidence type="ECO:0000256" key="1">
    <source>
        <dbReference type="ARBA" id="ARBA00022614"/>
    </source>
</evidence>
<dbReference type="InterPro" id="IPR013210">
    <property type="entry name" value="LRR_N_plant-typ"/>
</dbReference>
<dbReference type="Gene3D" id="3.80.10.10">
    <property type="entry name" value="Ribonuclease Inhibitor"/>
    <property type="match status" value="1"/>
</dbReference>
<proteinExistence type="predicted"/>
<feature type="domain" description="Leucine-rich repeat-containing N-terminal plant-type" evidence="3">
    <location>
        <begin position="195"/>
        <end position="210"/>
    </location>
</feature>
<dbReference type="EMBL" id="VOIH02000001">
    <property type="protein sequence ID" value="KAF3457749.1"/>
    <property type="molecule type" value="Genomic_DNA"/>
</dbReference>
<organism evidence="4 5">
    <name type="scientific">Rhamnella rubrinervis</name>
    <dbReference type="NCBI Taxonomy" id="2594499"/>
    <lineage>
        <taxon>Eukaryota</taxon>
        <taxon>Viridiplantae</taxon>
        <taxon>Streptophyta</taxon>
        <taxon>Embryophyta</taxon>
        <taxon>Tracheophyta</taxon>
        <taxon>Spermatophyta</taxon>
        <taxon>Magnoliopsida</taxon>
        <taxon>eudicotyledons</taxon>
        <taxon>Gunneridae</taxon>
        <taxon>Pentapetalae</taxon>
        <taxon>rosids</taxon>
        <taxon>fabids</taxon>
        <taxon>Rosales</taxon>
        <taxon>Rhamnaceae</taxon>
        <taxon>rhamnoid group</taxon>
        <taxon>Rhamneae</taxon>
        <taxon>Rhamnella</taxon>
    </lineage>
</organism>
<name>A0A8K0HSK7_9ROSA</name>
<evidence type="ECO:0000256" key="2">
    <source>
        <dbReference type="ARBA" id="ARBA00022737"/>
    </source>
</evidence>
<dbReference type="Pfam" id="PF08263">
    <property type="entry name" value="LRRNT_2"/>
    <property type="match status" value="1"/>
</dbReference>
<reference evidence="4" key="1">
    <citation type="submission" date="2020-03" db="EMBL/GenBank/DDBJ databases">
        <title>A high-quality chromosome-level genome assembly of a woody plant with both climbing and erect habits, Rhamnella rubrinervis.</title>
        <authorList>
            <person name="Lu Z."/>
            <person name="Yang Y."/>
            <person name="Zhu X."/>
            <person name="Sun Y."/>
        </authorList>
    </citation>
    <scope>NUCLEOTIDE SEQUENCE</scope>
    <source>
        <strain evidence="4">BYM</strain>
        <tissue evidence="4">Leaf</tissue>
    </source>
</reference>
<protein>
    <recommendedName>
        <fullName evidence="3">Leucine-rich repeat-containing N-terminal plant-type domain-containing protein</fullName>
    </recommendedName>
</protein>
<comment type="caution">
    <text evidence="4">The sequence shown here is derived from an EMBL/GenBank/DDBJ whole genome shotgun (WGS) entry which is preliminary data.</text>
</comment>
<dbReference type="AlphaFoldDB" id="A0A8K0HSK7"/>
<dbReference type="Proteomes" id="UP000796880">
    <property type="component" value="Unassembled WGS sequence"/>
</dbReference>
<keyword evidence="2" id="KW-0677">Repeat</keyword>